<evidence type="ECO:0000313" key="5">
    <source>
        <dbReference type="EMBL" id="GMM58549.1"/>
    </source>
</evidence>
<proteinExistence type="inferred from homology"/>
<dbReference type="SUPFAM" id="SSF69695">
    <property type="entry name" value="SRP19"/>
    <property type="match status" value="1"/>
</dbReference>
<gene>
    <name evidence="5" type="ORF">DAKH74_051660</name>
</gene>
<dbReference type="AlphaFoldDB" id="A0AAV5S829"/>
<dbReference type="InterPro" id="IPR002778">
    <property type="entry name" value="Signal_recog_particle_SRP19"/>
</dbReference>
<comment type="caution">
    <text evidence="5">The sequence shown here is derived from an EMBL/GenBank/DDBJ whole genome shotgun (WGS) entry which is preliminary data.</text>
</comment>
<dbReference type="GO" id="GO:0005786">
    <property type="term" value="C:signal recognition particle, endoplasmic reticulum targeting"/>
    <property type="evidence" value="ECO:0007669"/>
    <property type="project" value="UniProtKB-KW"/>
</dbReference>
<keyword evidence="3" id="KW-0733">Signal recognition particle</keyword>
<keyword evidence="6" id="KW-1185">Reference proteome</keyword>
<dbReference type="GO" id="GO:0008312">
    <property type="term" value="F:7S RNA binding"/>
    <property type="evidence" value="ECO:0007669"/>
    <property type="project" value="InterPro"/>
</dbReference>
<sequence length="279" mass="31632">MPKLEEIEDYEDIDNLDMDLAEVDPSLNTPIAPKITPTVVRSQDAEEKAMQEQWNKMAAENRVAQSNAAKNQINFINPKTGKVEHTSGMTKEDLKDIKKFQILYPCYFDKNRSHKDGRRVPVELAVVNPLAKTIADAARELGLLCIFEGEKCHPQDYGNPGRVRIFIKDQGKLIDSSKRYTGGKRQIMRDIAQYLQKHPTSISDLREIPYGPEFDGIEFKEIPKVGGFHMNSIVPLHSPFLMGHPMTKSIYEAPPPAPAITNSDKPMKMPKIKHKVVRR</sequence>
<dbReference type="FunFam" id="3.30.56.30:FF:000003">
    <property type="entry name" value="Signal recognition particle SEC65 subunit"/>
    <property type="match status" value="1"/>
</dbReference>
<protein>
    <submittedName>
        <fullName evidence="5">RNA-binding signal recognition particle subunit</fullName>
    </submittedName>
</protein>
<accession>A0AAV5S829</accession>
<keyword evidence="2" id="KW-0963">Cytoplasm</keyword>
<comment type="subcellular location">
    <subcellularLocation>
        <location evidence="1">Cytoplasm</location>
    </subcellularLocation>
</comment>
<dbReference type="Gene3D" id="3.30.56.30">
    <property type="entry name" value="Signal recognition particle, SRP19-like subunit"/>
    <property type="match status" value="1"/>
</dbReference>
<dbReference type="PANTHER" id="PTHR17453:SF0">
    <property type="entry name" value="SIGNAL RECOGNITION PARTICLE 19 KDA PROTEIN"/>
    <property type="match status" value="1"/>
</dbReference>
<evidence type="ECO:0000256" key="4">
    <source>
        <dbReference type="ARBA" id="ARBA00023274"/>
    </source>
</evidence>
<dbReference type="Proteomes" id="UP001377567">
    <property type="component" value="Unassembled WGS sequence"/>
</dbReference>
<dbReference type="Pfam" id="PF01922">
    <property type="entry name" value="SRP19"/>
    <property type="match status" value="1"/>
</dbReference>
<dbReference type="PANTHER" id="PTHR17453">
    <property type="entry name" value="SIGNAL RECOGNITION PARTICLE 19 KD PROTEIN"/>
    <property type="match status" value="1"/>
</dbReference>
<dbReference type="EMBL" id="BTGD01000025">
    <property type="protein sequence ID" value="GMM58549.1"/>
    <property type="molecule type" value="Genomic_DNA"/>
</dbReference>
<evidence type="ECO:0000313" key="6">
    <source>
        <dbReference type="Proteomes" id="UP001377567"/>
    </source>
</evidence>
<dbReference type="InterPro" id="IPR036521">
    <property type="entry name" value="SRP19-like_sf"/>
</dbReference>
<evidence type="ECO:0000256" key="3">
    <source>
        <dbReference type="ARBA" id="ARBA00023135"/>
    </source>
</evidence>
<name>A0AAV5S829_MAUHU</name>
<organism evidence="5 6">
    <name type="scientific">Maudiozyma humilis</name>
    <name type="common">Sour dough yeast</name>
    <name type="synonym">Kazachstania humilis</name>
    <dbReference type="NCBI Taxonomy" id="51915"/>
    <lineage>
        <taxon>Eukaryota</taxon>
        <taxon>Fungi</taxon>
        <taxon>Dikarya</taxon>
        <taxon>Ascomycota</taxon>
        <taxon>Saccharomycotina</taxon>
        <taxon>Saccharomycetes</taxon>
        <taxon>Saccharomycetales</taxon>
        <taxon>Saccharomycetaceae</taxon>
        <taxon>Maudiozyma</taxon>
    </lineage>
</organism>
<evidence type="ECO:0000256" key="1">
    <source>
        <dbReference type="ARBA" id="ARBA00004496"/>
    </source>
</evidence>
<keyword evidence="4" id="KW-0687">Ribonucleoprotein</keyword>
<dbReference type="HAMAP" id="MF_00305">
    <property type="entry name" value="SRP19"/>
    <property type="match status" value="1"/>
</dbReference>
<evidence type="ECO:0000256" key="2">
    <source>
        <dbReference type="ARBA" id="ARBA00022490"/>
    </source>
</evidence>
<dbReference type="GO" id="GO:0006617">
    <property type="term" value="P:SRP-dependent cotranslational protein targeting to membrane, signal sequence recognition"/>
    <property type="evidence" value="ECO:0007669"/>
    <property type="project" value="TreeGrafter"/>
</dbReference>
<dbReference type="InterPro" id="IPR022938">
    <property type="entry name" value="SRP19_arc-type"/>
</dbReference>
<reference evidence="5 6" key="1">
    <citation type="journal article" date="2023" name="Elife">
        <title>Identification of key yeast species and microbe-microbe interactions impacting larval growth of Drosophila in the wild.</title>
        <authorList>
            <person name="Mure A."/>
            <person name="Sugiura Y."/>
            <person name="Maeda R."/>
            <person name="Honda K."/>
            <person name="Sakurai N."/>
            <person name="Takahashi Y."/>
            <person name="Watada M."/>
            <person name="Katoh T."/>
            <person name="Gotoh A."/>
            <person name="Gotoh Y."/>
            <person name="Taniguchi I."/>
            <person name="Nakamura K."/>
            <person name="Hayashi T."/>
            <person name="Katayama T."/>
            <person name="Uemura T."/>
            <person name="Hattori Y."/>
        </authorList>
    </citation>
    <scope>NUCLEOTIDE SEQUENCE [LARGE SCALE GENOMIC DNA]</scope>
    <source>
        <strain evidence="5 6">KH-74</strain>
    </source>
</reference>